<dbReference type="Pfam" id="PF17921">
    <property type="entry name" value="Integrase_H2C2"/>
    <property type="match status" value="1"/>
</dbReference>
<dbReference type="PANTHER" id="PTHR37984:SF15">
    <property type="entry name" value="INTEGRASE CATALYTIC DOMAIN-CONTAINING PROTEIN"/>
    <property type="match status" value="1"/>
</dbReference>
<dbReference type="AlphaFoldDB" id="A0A3Q3IN77"/>
<dbReference type="Pfam" id="PF16920">
    <property type="entry name" value="LRRCT_2"/>
    <property type="match status" value="1"/>
</dbReference>
<dbReference type="InterPro" id="IPR050951">
    <property type="entry name" value="Retrovirus_Pol_polyprotein"/>
</dbReference>
<dbReference type="Ensembl" id="ENSMALT00000001930.1">
    <property type="protein sequence ID" value="ENSMALP00000001876.1"/>
    <property type="gene ID" value="ENSMALG00000001373.1"/>
</dbReference>
<feature type="compositionally biased region" description="Polar residues" evidence="2">
    <location>
        <begin position="396"/>
        <end position="428"/>
    </location>
</feature>
<dbReference type="InterPro" id="IPR001584">
    <property type="entry name" value="Integrase_cat-core"/>
</dbReference>
<organism evidence="4 5">
    <name type="scientific">Monopterus albus</name>
    <name type="common">Swamp eel</name>
    <dbReference type="NCBI Taxonomy" id="43700"/>
    <lineage>
        <taxon>Eukaryota</taxon>
        <taxon>Metazoa</taxon>
        <taxon>Chordata</taxon>
        <taxon>Craniata</taxon>
        <taxon>Vertebrata</taxon>
        <taxon>Euteleostomi</taxon>
        <taxon>Actinopterygii</taxon>
        <taxon>Neopterygii</taxon>
        <taxon>Teleostei</taxon>
        <taxon>Neoteleostei</taxon>
        <taxon>Acanthomorphata</taxon>
        <taxon>Anabantaria</taxon>
        <taxon>Synbranchiformes</taxon>
        <taxon>Synbranchidae</taxon>
        <taxon>Monopterus</taxon>
    </lineage>
</organism>
<feature type="region of interest" description="Disordered" evidence="2">
    <location>
        <begin position="371"/>
        <end position="434"/>
    </location>
</feature>
<dbReference type="InterPro" id="IPR054465">
    <property type="entry name" value="Integrase_p58-like_C"/>
</dbReference>
<dbReference type="InterPro" id="IPR012337">
    <property type="entry name" value="RNaseH-like_sf"/>
</dbReference>
<dbReference type="Pfam" id="PF00665">
    <property type="entry name" value="rve"/>
    <property type="match status" value="1"/>
</dbReference>
<evidence type="ECO:0000256" key="2">
    <source>
        <dbReference type="SAM" id="MobiDB-lite"/>
    </source>
</evidence>
<accession>A0A3Q3IN77</accession>
<dbReference type="GO" id="GO:0003676">
    <property type="term" value="F:nucleic acid binding"/>
    <property type="evidence" value="ECO:0007669"/>
    <property type="project" value="InterPro"/>
</dbReference>
<protein>
    <recommendedName>
        <fullName evidence="1">Gypsy retrotransposon integrase-like protein 1</fullName>
    </recommendedName>
</protein>
<evidence type="ECO:0000313" key="4">
    <source>
        <dbReference type="Ensembl" id="ENSMALP00000001876.1"/>
    </source>
</evidence>
<dbReference type="FunFam" id="3.30.420.10:FF:000032">
    <property type="entry name" value="Retrovirus-related Pol polyprotein from transposon 297-like Protein"/>
    <property type="match status" value="1"/>
</dbReference>
<proteinExistence type="predicted"/>
<dbReference type="Proteomes" id="UP000261600">
    <property type="component" value="Unplaced"/>
</dbReference>
<dbReference type="Pfam" id="PF22938">
    <property type="entry name" value="Integrase_p58_C"/>
    <property type="match status" value="1"/>
</dbReference>
<dbReference type="PANTHER" id="PTHR37984">
    <property type="entry name" value="PROTEIN CBG26694"/>
    <property type="match status" value="1"/>
</dbReference>
<evidence type="ECO:0000256" key="1">
    <source>
        <dbReference type="ARBA" id="ARBA00039658"/>
    </source>
</evidence>
<dbReference type="Gene3D" id="3.30.420.10">
    <property type="entry name" value="Ribonuclease H-like superfamily/Ribonuclease H"/>
    <property type="match status" value="1"/>
</dbReference>
<reference evidence="4" key="2">
    <citation type="submission" date="2025-09" db="UniProtKB">
        <authorList>
            <consortium name="Ensembl"/>
        </authorList>
    </citation>
    <scope>IDENTIFICATION</scope>
</reference>
<evidence type="ECO:0000313" key="5">
    <source>
        <dbReference type="Proteomes" id="UP000261600"/>
    </source>
</evidence>
<dbReference type="InterPro" id="IPR031635">
    <property type="entry name" value="NTRK_LRRCT"/>
</dbReference>
<dbReference type="InterPro" id="IPR041588">
    <property type="entry name" value="Integrase_H2C2"/>
</dbReference>
<dbReference type="SUPFAM" id="SSF53098">
    <property type="entry name" value="Ribonuclease H-like"/>
    <property type="match status" value="1"/>
</dbReference>
<evidence type="ECO:0000259" key="3">
    <source>
        <dbReference type="PROSITE" id="PS50994"/>
    </source>
</evidence>
<keyword evidence="5" id="KW-1185">Reference proteome</keyword>
<sequence length="530" mass="60143">MRQMHEGPVGGHFGVERTVTRLQTRYYWYRMREDVALWCRTCTSCASKARPLKTPQAPMGTVRVGAPMERVALDIMGPLNETERRNRYVLVVSDYFTKWVEAFPLPNDQAVTVAEVLASQWVCRYGAPQTLHSDQGRNFESEVFKAMCSLFGIEKTHTTPFRPQSDGQVERFNATLQKILATTAERCHWDWDLMIPYAVMAYRATKHSATGFTPNFMMFGRELSEPVDLVTGLPPDPDGAPTGPEYVQQLRERLELAHLIARDALGESVKHAKRQYDKNCCRTQYQTGDAVWYLIKGTQKIRNRVRKFLPSYEGPYFIVGQLDDLVYRIQKSPRTKVKVVHHDQLKHYRCRDPLDNTWAVEQARDWTPLEITPPVLDADPADPDVNLSGLFPSSADGPSSSDTAQTPAAGSSAETVSFPSITAPSESPSPVDFWHSGGNVWEHHLQSQRSQRQGCRRRSPNRHLDGVVFDCGCDIRWIQLWQQRGEAGLHTQQLYCRNGASKIRLHNMYIHNCGKRRGEGGGDREGYGCI</sequence>
<name>A0A3Q3IN77_MONAL</name>
<dbReference type="PROSITE" id="PS50994">
    <property type="entry name" value="INTEGRASE"/>
    <property type="match status" value="1"/>
</dbReference>
<reference evidence="4" key="1">
    <citation type="submission" date="2025-08" db="UniProtKB">
        <authorList>
            <consortium name="Ensembl"/>
        </authorList>
    </citation>
    <scope>IDENTIFICATION</scope>
</reference>
<feature type="domain" description="Integrase catalytic" evidence="3">
    <location>
        <begin position="63"/>
        <end position="222"/>
    </location>
</feature>
<dbReference type="InterPro" id="IPR036397">
    <property type="entry name" value="RNaseH_sf"/>
</dbReference>
<dbReference type="Gene3D" id="1.10.340.70">
    <property type="match status" value="1"/>
</dbReference>
<dbReference type="FunFam" id="1.10.340.70:FF:000001">
    <property type="entry name" value="Retrovirus-related Pol polyprotein from transposon gypsy-like Protein"/>
    <property type="match status" value="1"/>
</dbReference>
<dbReference type="GO" id="GO:0015074">
    <property type="term" value="P:DNA integration"/>
    <property type="evidence" value="ECO:0007669"/>
    <property type="project" value="InterPro"/>
</dbReference>